<keyword evidence="4 6" id="KW-1133">Transmembrane helix</keyword>
<evidence type="ECO:0000256" key="6">
    <source>
        <dbReference type="SAM" id="Phobius"/>
    </source>
</evidence>
<dbReference type="Proteomes" id="UP000244336">
    <property type="component" value="Chromosome 2"/>
</dbReference>
<evidence type="ECO:0000256" key="3">
    <source>
        <dbReference type="ARBA" id="ARBA00022692"/>
    </source>
</evidence>
<dbReference type="GO" id="GO:0012505">
    <property type="term" value="C:endomembrane system"/>
    <property type="evidence" value="ECO:0007669"/>
    <property type="project" value="TreeGrafter"/>
</dbReference>
<dbReference type="PANTHER" id="PTHR15664:SF21">
    <property type="entry name" value="TRANSMEMBRANE PROTEIN 230"/>
    <property type="match status" value="1"/>
</dbReference>
<dbReference type="PANTHER" id="PTHR15664">
    <property type="entry name" value="C20ORF30 PROTEIN"/>
    <property type="match status" value="1"/>
</dbReference>
<keyword evidence="5 6" id="KW-0472">Membrane</keyword>
<evidence type="ECO:0000256" key="1">
    <source>
        <dbReference type="ARBA" id="ARBA00004141"/>
    </source>
</evidence>
<comment type="similarity">
    <text evidence="2">Belongs to the TMEM134/TMEM230 family.</text>
</comment>
<feature type="transmembrane region" description="Helical" evidence="6">
    <location>
        <begin position="37"/>
        <end position="58"/>
    </location>
</feature>
<dbReference type="Gramene" id="PUZ72776">
    <property type="protein sequence ID" value="PUZ72776"/>
    <property type="gene ID" value="GQ55_2G422000"/>
</dbReference>
<reference evidence="7 8" key="1">
    <citation type="submission" date="2018-04" db="EMBL/GenBank/DDBJ databases">
        <title>WGS assembly of Panicum hallii var. hallii HAL2.</title>
        <authorList>
            <person name="Lovell J."/>
            <person name="Jenkins J."/>
            <person name="Lowry D."/>
            <person name="Mamidi S."/>
            <person name="Sreedasyam A."/>
            <person name="Weng X."/>
            <person name="Barry K."/>
            <person name="Bonette J."/>
            <person name="Campitelli B."/>
            <person name="Daum C."/>
            <person name="Gordon S."/>
            <person name="Gould B."/>
            <person name="Lipzen A."/>
            <person name="MacQueen A."/>
            <person name="Palacio-Mejia J."/>
            <person name="Plott C."/>
            <person name="Shakirov E."/>
            <person name="Shu S."/>
            <person name="Yoshinaga Y."/>
            <person name="Zane M."/>
            <person name="Rokhsar D."/>
            <person name="Grimwood J."/>
            <person name="Schmutz J."/>
            <person name="Juenger T."/>
        </authorList>
    </citation>
    <scope>NUCLEOTIDE SEQUENCE [LARGE SCALE GENOMIC DNA]</scope>
    <source>
        <strain evidence="8">cv. HAL2</strain>
    </source>
</reference>
<proteinExistence type="inferred from homology"/>
<name>A0A2T7EY70_9POAL</name>
<organism evidence="7 8">
    <name type="scientific">Panicum hallii var. hallii</name>
    <dbReference type="NCBI Taxonomy" id="1504633"/>
    <lineage>
        <taxon>Eukaryota</taxon>
        <taxon>Viridiplantae</taxon>
        <taxon>Streptophyta</taxon>
        <taxon>Embryophyta</taxon>
        <taxon>Tracheophyta</taxon>
        <taxon>Spermatophyta</taxon>
        <taxon>Magnoliopsida</taxon>
        <taxon>Liliopsida</taxon>
        <taxon>Poales</taxon>
        <taxon>Poaceae</taxon>
        <taxon>PACMAD clade</taxon>
        <taxon>Panicoideae</taxon>
        <taxon>Panicodae</taxon>
        <taxon>Paniceae</taxon>
        <taxon>Panicinae</taxon>
        <taxon>Panicum</taxon>
        <taxon>Panicum sect. Panicum</taxon>
    </lineage>
</organism>
<dbReference type="AlphaFoldDB" id="A0A2T7EY70"/>
<comment type="subcellular location">
    <subcellularLocation>
        <location evidence="1">Membrane</location>
        <topology evidence="1">Multi-pass membrane protein</topology>
    </subcellularLocation>
</comment>
<dbReference type="EMBL" id="CM009750">
    <property type="protein sequence ID" value="PUZ72776.1"/>
    <property type="molecule type" value="Genomic_DNA"/>
</dbReference>
<keyword evidence="8" id="KW-1185">Reference proteome</keyword>
<protein>
    <submittedName>
        <fullName evidence="7">Uncharacterized protein</fullName>
    </submittedName>
</protein>
<dbReference type="InterPro" id="IPR044234">
    <property type="entry name" value="TMEM230"/>
</dbReference>
<dbReference type="InterPro" id="IPR008590">
    <property type="entry name" value="TMEM_230/134"/>
</dbReference>
<dbReference type="STRING" id="1504633.A0A2T7EY70"/>
<evidence type="ECO:0000313" key="8">
    <source>
        <dbReference type="Proteomes" id="UP000244336"/>
    </source>
</evidence>
<accession>A0A2T7EY70</accession>
<evidence type="ECO:0000313" key="7">
    <source>
        <dbReference type="EMBL" id="PUZ72776.1"/>
    </source>
</evidence>
<dbReference type="GO" id="GO:0016020">
    <property type="term" value="C:membrane"/>
    <property type="evidence" value="ECO:0007669"/>
    <property type="project" value="UniProtKB-SubCell"/>
</dbReference>
<evidence type="ECO:0000256" key="4">
    <source>
        <dbReference type="ARBA" id="ARBA00022989"/>
    </source>
</evidence>
<evidence type="ECO:0000256" key="2">
    <source>
        <dbReference type="ARBA" id="ARBA00007743"/>
    </source>
</evidence>
<keyword evidence="3 6" id="KW-0812">Transmembrane</keyword>
<dbReference type="Pfam" id="PF05915">
    <property type="entry name" value="TMEM_230_134"/>
    <property type="match status" value="1"/>
</dbReference>
<gene>
    <name evidence="7" type="ORF">GQ55_2G422000</name>
</gene>
<evidence type="ECO:0000256" key="5">
    <source>
        <dbReference type="ARBA" id="ARBA00023136"/>
    </source>
</evidence>
<sequence length="138" mass="16074">MPTRRHVQYSSLPTEDRDNLRFTYTPKPHRKIPWKSIALAFFLLLIGISLLSLSYFIFTSHMEVMILRHMFSYSWVCLLSFPAIMRLELLTIPGEEHQGTPLHPSQIISHLCLHKTSSVVVTQEGQARRQLNEPEMEL</sequence>